<dbReference type="InterPro" id="IPR051266">
    <property type="entry name" value="CLCR"/>
</dbReference>
<dbReference type="CDD" id="cd00198">
    <property type="entry name" value="vWFA"/>
    <property type="match status" value="1"/>
</dbReference>
<reference evidence="3" key="1">
    <citation type="submission" date="2025-08" db="UniProtKB">
        <authorList>
            <consortium name="RefSeq"/>
        </authorList>
    </citation>
    <scope>IDENTIFICATION</scope>
    <source>
        <tissue evidence="3">Testes</tissue>
    </source>
</reference>
<dbReference type="InterPro" id="IPR002035">
    <property type="entry name" value="VWF_A"/>
</dbReference>
<dbReference type="RefSeq" id="XP_002741338.2">
    <property type="nucleotide sequence ID" value="XM_002741292.2"/>
</dbReference>
<dbReference type="GeneID" id="100376997"/>
<protein>
    <submittedName>
        <fullName evidence="3">Calcium-activated chloride channel regulator 1-like</fullName>
    </submittedName>
</protein>
<sequence length="873" mass="97574">MVGSVNGGWNSLAKLVDNGYDNVLVAINGQIPENLEIIDRLKEAFVVASDYLHRATRRRAFFRKVDFLIPTTWQDRPEYEAVTVETFSRADYRVEEANPVWGDNPYTVQYGECGTPGKYVHLTPWFVLDPDNIVQYYWGDPGRVLVHEWGHQRYGLFDEYGQPDEDYPDYYIDSSGKLRPTGCMEKPKGWNLNRYTYKKCKKDKKTGLFEKDCYFFPNLYTNKIPASVMFLQYIHSVDKYCDDSMHNREAPNKHNAICQGQSTWSVILQHPDWVDNEPADVPSTIPSFRLLYPRYRKIVLVLDVSGSMSLKSRIIKLQQAVYTFIMDEISLGIDVGCVTFSDKANIISWLMPINSDEDREEFLALVMPTLNTGGNTAIGSALIAGVQVLSQNDTQPADGGILFLVTDGQENVPQFIEEVIDNVIESGVIVDTLAWGLFAEEKLETIASGTKGSSYYYSEQAQSNAHVEAFMEVASSSSSDSENDVPALLTSFGLELPNEETFTDSFYIDESIGANTHVIVTWAKDVNRNPLVVTVTSPAGGLIDESSSEYIYDKKLGRVSIKLPGIAEIGLWKYTISNPTPAPHDLKLQITSRSRDGSGAITMTSWTSSEQVDFPSFQYIYAEIKKGQFPVGGLSNVIAHVDRPLTEPLEVILRDNGAGVDVNKYDGIYSGSFVGFARDGRYSVKVSIKTDGNTTNAQIRSGSGAKTINDTKAERDFQKMFKLESGLERTSTSKVFKVSDYDISDNTDYFPPIRISDLRVVEVSYENQTVTLTWTAPGGDLDHGTADGYDLRYSDSYDELFDDFEQATPVQDSDIIEGHLLSDPKSAGATQGIENYYIHRAENATLLHPVASEVFYDVSDVRDSLLVTGLQRN</sequence>
<gene>
    <name evidence="3" type="primary">LOC100376997</name>
</gene>
<evidence type="ECO:0000259" key="1">
    <source>
        <dbReference type="PROSITE" id="PS50234"/>
    </source>
</evidence>
<dbReference type="InterPro" id="IPR036465">
    <property type="entry name" value="vWFA_dom_sf"/>
</dbReference>
<accession>A0ABM0H093</accession>
<dbReference type="SMART" id="SM00327">
    <property type="entry name" value="VWA"/>
    <property type="match status" value="1"/>
</dbReference>
<name>A0ABM0H093_SACKO</name>
<proteinExistence type="predicted"/>
<dbReference type="Pfam" id="PF00092">
    <property type="entry name" value="VWA"/>
    <property type="match status" value="1"/>
</dbReference>
<dbReference type="PROSITE" id="PS50234">
    <property type="entry name" value="VWFA"/>
    <property type="match status" value="1"/>
</dbReference>
<keyword evidence="2" id="KW-1185">Reference proteome</keyword>
<organism evidence="2 3">
    <name type="scientific">Saccoglossus kowalevskii</name>
    <name type="common">Acorn worm</name>
    <dbReference type="NCBI Taxonomy" id="10224"/>
    <lineage>
        <taxon>Eukaryota</taxon>
        <taxon>Metazoa</taxon>
        <taxon>Hemichordata</taxon>
        <taxon>Enteropneusta</taxon>
        <taxon>Harrimaniidae</taxon>
        <taxon>Saccoglossus</taxon>
    </lineage>
</organism>
<evidence type="ECO:0000313" key="3">
    <source>
        <dbReference type="RefSeq" id="XP_002741338.2"/>
    </source>
</evidence>
<feature type="domain" description="VWFA" evidence="1">
    <location>
        <begin position="297"/>
        <end position="474"/>
    </location>
</feature>
<dbReference type="Gene3D" id="3.40.50.410">
    <property type="entry name" value="von Willebrand factor, type A domain"/>
    <property type="match status" value="1"/>
</dbReference>
<dbReference type="PANTHER" id="PTHR10579:SF177">
    <property type="entry name" value="CALCIUM-ACTIVATED CHLORIDE CHANNEL REGULATOR 4-LIKE PROTEIN"/>
    <property type="match status" value="1"/>
</dbReference>
<dbReference type="SUPFAM" id="SSF53300">
    <property type="entry name" value="vWA-like"/>
    <property type="match status" value="1"/>
</dbReference>
<evidence type="ECO:0000313" key="2">
    <source>
        <dbReference type="Proteomes" id="UP000694865"/>
    </source>
</evidence>
<dbReference type="Pfam" id="PF08434">
    <property type="entry name" value="CLCA"/>
    <property type="match status" value="1"/>
</dbReference>
<dbReference type="PANTHER" id="PTHR10579">
    <property type="entry name" value="CALCIUM-ACTIVATED CHLORIDE CHANNEL REGULATOR"/>
    <property type="match status" value="1"/>
</dbReference>
<dbReference type="Proteomes" id="UP000694865">
    <property type="component" value="Unplaced"/>
</dbReference>
<dbReference type="InterPro" id="IPR013642">
    <property type="entry name" value="CLCA_N"/>
</dbReference>